<reference evidence="1 2" key="1">
    <citation type="submission" date="2020-02" db="EMBL/GenBank/DDBJ databases">
        <title>Paraburkholderia simonii sp. nov. and Paraburkholderia youngii sp. nov. Brazilian and Mexican Mimosa-associated rhizobia.</title>
        <authorList>
            <person name="Mavima L."/>
            <person name="Beukes C.W."/>
            <person name="Chan W.Y."/>
            <person name="Palmer M."/>
            <person name="De Meyer S.E."/>
            <person name="James E.K."/>
            <person name="Venter S.N."/>
            <person name="Steenkamp E.T."/>
        </authorList>
    </citation>
    <scope>NUCLEOTIDE SEQUENCE [LARGE SCALE GENOMIC DNA]</scope>
    <source>
        <strain evidence="1 2">JPY169</strain>
    </source>
</reference>
<protein>
    <submittedName>
        <fullName evidence="1">Uncharacterized protein</fullName>
    </submittedName>
</protein>
<dbReference type="EMBL" id="JAALDK010000004">
    <property type="protein sequence ID" value="NUY06115.1"/>
    <property type="molecule type" value="Genomic_DNA"/>
</dbReference>
<sequence>MNSPRLHQYAVGRWESLWASHPYMSHRILIDLRARKVVAGEHRYYKAWHYMSMRDLKYMQQILDETFDDIFDEPAEYEFKVVAEPPLWALKAWPWPRLAALTDDEPD</sequence>
<accession>A0A7Y6K7Z6</accession>
<name>A0A7Y6K7Z6_9BURK</name>
<proteinExistence type="predicted"/>
<dbReference type="RefSeq" id="WP_176112639.1">
    <property type="nucleotide sequence ID" value="NZ_JAALDK010000004.1"/>
</dbReference>
<comment type="caution">
    <text evidence="1">The sequence shown here is derived from an EMBL/GenBank/DDBJ whole genome shotgun (WGS) entry which is preliminary data.</text>
</comment>
<evidence type="ECO:0000313" key="2">
    <source>
        <dbReference type="Proteomes" id="UP000594380"/>
    </source>
</evidence>
<gene>
    <name evidence="1" type="ORF">G5S42_43020</name>
</gene>
<dbReference type="GeneID" id="301107065"/>
<dbReference type="AlphaFoldDB" id="A0A7Y6K7Z6"/>
<dbReference type="Proteomes" id="UP000594380">
    <property type="component" value="Unassembled WGS sequence"/>
</dbReference>
<evidence type="ECO:0000313" key="1">
    <source>
        <dbReference type="EMBL" id="NUY06115.1"/>
    </source>
</evidence>
<organism evidence="1 2">
    <name type="scientific">Paraburkholderia youngii</name>
    <dbReference type="NCBI Taxonomy" id="2782701"/>
    <lineage>
        <taxon>Bacteria</taxon>
        <taxon>Pseudomonadati</taxon>
        <taxon>Pseudomonadota</taxon>
        <taxon>Betaproteobacteria</taxon>
        <taxon>Burkholderiales</taxon>
        <taxon>Burkholderiaceae</taxon>
        <taxon>Paraburkholderia</taxon>
    </lineage>
</organism>